<evidence type="ECO:0000313" key="4">
    <source>
        <dbReference type="EMBL" id="BAN50795.1"/>
    </source>
</evidence>
<dbReference type="eggNOG" id="COG0456">
    <property type="taxonomic scope" value="Bacteria"/>
</dbReference>
<evidence type="ECO:0000256" key="1">
    <source>
        <dbReference type="ARBA" id="ARBA00022679"/>
    </source>
</evidence>
<reference evidence="4 5" key="1">
    <citation type="journal article" date="2013" name="Genome Announc.">
        <title>Complete Genome Sequence of the Carbazole Degrader Pseudomonas resinovorans Strain CA10 (NBRC 106553).</title>
        <authorList>
            <person name="Shintani M."/>
            <person name="Hosoyama A."/>
            <person name="Ohji S."/>
            <person name="Tsuchikane K."/>
            <person name="Takarada H."/>
            <person name="Yamazoe A."/>
            <person name="Fujita N."/>
            <person name="Nojiri H."/>
        </authorList>
    </citation>
    <scope>NUCLEOTIDE SEQUENCE [LARGE SCALE GENOMIC DNA]</scope>
    <source>
        <strain evidence="4 5">NBRC 106553</strain>
    </source>
</reference>
<evidence type="ECO:0000313" key="5">
    <source>
        <dbReference type="Proteomes" id="UP000015503"/>
    </source>
</evidence>
<dbReference type="Proteomes" id="UP000015503">
    <property type="component" value="Chromosome"/>
</dbReference>
<keyword evidence="1" id="KW-0808">Transferase</keyword>
<feature type="domain" description="N-acetyltransferase" evidence="3">
    <location>
        <begin position="4"/>
        <end position="158"/>
    </location>
</feature>
<dbReference type="EMBL" id="AP013068">
    <property type="protein sequence ID" value="BAN50795.1"/>
    <property type="molecule type" value="Genomic_DNA"/>
</dbReference>
<keyword evidence="5" id="KW-1185">Reference proteome</keyword>
<organism evidence="4 5">
    <name type="scientific">Metapseudomonas resinovorans NBRC 106553</name>
    <dbReference type="NCBI Taxonomy" id="1245471"/>
    <lineage>
        <taxon>Bacteria</taxon>
        <taxon>Pseudomonadati</taxon>
        <taxon>Pseudomonadota</taxon>
        <taxon>Gammaproteobacteria</taxon>
        <taxon>Pseudomonadales</taxon>
        <taxon>Pseudomonadaceae</taxon>
        <taxon>Metapseudomonas</taxon>
    </lineage>
</organism>
<evidence type="ECO:0000256" key="2">
    <source>
        <dbReference type="ARBA" id="ARBA00023315"/>
    </source>
</evidence>
<dbReference type="SUPFAM" id="SSF55729">
    <property type="entry name" value="Acyl-CoA N-acyltransferases (Nat)"/>
    <property type="match status" value="1"/>
</dbReference>
<dbReference type="Pfam" id="PF13508">
    <property type="entry name" value="Acetyltransf_7"/>
    <property type="match status" value="1"/>
</dbReference>
<dbReference type="PATRIC" id="fig|1245471.3.peg.5134"/>
<dbReference type="RefSeq" id="WP_016494922.1">
    <property type="nucleotide sequence ID" value="NC_021499.1"/>
</dbReference>
<dbReference type="OrthoDB" id="572496at2"/>
<dbReference type="AlphaFoldDB" id="S6AP03"/>
<dbReference type="GO" id="GO:0016747">
    <property type="term" value="F:acyltransferase activity, transferring groups other than amino-acyl groups"/>
    <property type="evidence" value="ECO:0007669"/>
    <property type="project" value="InterPro"/>
</dbReference>
<dbReference type="Gene3D" id="3.40.630.30">
    <property type="match status" value="1"/>
</dbReference>
<dbReference type="STRING" id="1245471.PCA10_50630"/>
<dbReference type="PROSITE" id="PS51186">
    <property type="entry name" value="GNAT"/>
    <property type="match status" value="1"/>
</dbReference>
<sequence>MNPSPIRNAGQDDLPLLAAIESRAAERFSADDLPPKQRGATQGQGALQQALAAGLLWVALAPSGELAGFLMAEDCGDALHVVEVSVLPEHGGSGLGRALLERAASHAAQLDFVALTLTTFAAVPWNRPFYERLGYRVLPAEDCDVRLREHLAAEQRAGLRNRVAMRRDLA</sequence>
<dbReference type="KEGG" id="pre:PCA10_50630"/>
<dbReference type="CDD" id="cd04301">
    <property type="entry name" value="NAT_SF"/>
    <property type="match status" value="1"/>
</dbReference>
<dbReference type="InterPro" id="IPR016181">
    <property type="entry name" value="Acyl_CoA_acyltransferase"/>
</dbReference>
<dbReference type="HOGENOM" id="CLU_096760_0_0_6"/>
<evidence type="ECO:0000259" key="3">
    <source>
        <dbReference type="PROSITE" id="PS51186"/>
    </source>
</evidence>
<proteinExistence type="predicted"/>
<name>S6AP03_METRE</name>
<dbReference type="PANTHER" id="PTHR43800:SF1">
    <property type="entry name" value="PEPTIDYL-LYSINE N-ACETYLTRANSFERASE YJAB"/>
    <property type="match status" value="1"/>
</dbReference>
<dbReference type="PANTHER" id="PTHR43800">
    <property type="entry name" value="PEPTIDYL-LYSINE N-ACETYLTRANSFERASE YJAB"/>
    <property type="match status" value="1"/>
</dbReference>
<accession>S6AP03</accession>
<dbReference type="InterPro" id="IPR000182">
    <property type="entry name" value="GNAT_dom"/>
</dbReference>
<protein>
    <recommendedName>
        <fullName evidence="3">N-acetyltransferase domain-containing protein</fullName>
    </recommendedName>
</protein>
<keyword evidence="2" id="KW-0012">Acyltransferase</keyword>
<gene>
    <name evidence="4" type="ORF">PCA10_50630</name>
</gene>